<dbReference type="RefSeq" id="WP_062279193.1">
    <property type="nucleotide sequence ID" value="NZ_DF968181.1"/>
</dbReference>
<dbReference type="Gene3D" id="2.70.98.10">
    <property type="match status" value="1"/>
</dbReference>
<name>A0A0S7BRY4_9CHLR</name>
<proteinExistence type="predicted"/>
<dbReference type="AlphaFoldDB" id="A0A0S7BRY4"/>
<evidence type="ECO:0000313" key="1">
    <source>
        <dbReference type="EMBL" id="GAP40145.1"/>
    </source>
</evidence>
<reference evidence="1" key="1">
    <citation type="journal article" date="2015" name="Genome Announc.">
        <title>Draft Genome Sequence of Anaerolineae Strain TC1, a Novel Isolate from a Methanogenic Wastewater Treatment System.</title>
        <authorList>
            <person name="Matsuura N."/>
            <person name="Tourlousse D.M."/>
            <person name="Sun L."/>
            <person name="Toyonaga M."/>
            <person name="Kuroda K."/>
            <person name="Ohashi A."/>
            <person name="Cruz R."/>
            <person name="Yamaguchi T."/>
            <person name="Sekiguchi Y."/>
        </authorList>
    </citation>
    <scope>NUCLEOTIDE SEQUENCE [LARGE SCALE GENOMIC DNA]</scope>
    <source>
        <strain evidence="1">TC1</strain>
    </source>
</reference>
<dbReference type="InterPro" id="IPR014718">
    <property type="entry name" value="GH-type_carb-bd"/>
</dbReference>
<dbReference type="InterPro" id="IPR011013">
    <property type="entry name" value="Gal_mutarotase_sf_dom"/>
</dbReference>
<protein>
    <submittedName>
        <fullName evidence="1">Galactose mutarotase</fullName>
    </submittedName>
</protein>
<dbReference type="STRING" id="1678840.ATC1_13111"/>
<dbReference type="GO" id="GO:0030246">
    <property type="term" value="F:carbohydrate binding"/>
    <property type="evidence" value="ECO:0007669"/>
    <property type="project" value="InterPro"/>
</dbReference>
<dbReference type="SUPFAM" id="SSF74650">
    <property type="entry name" value="Galactose mutarotase-like"/>
    <property type="match status" value="1"/>
</dbReference>
<organism evidence="1">
    <name type="scientific">Flexilinea flocculi</name>
    <dbReference type="NCBI Taxonomy" id="1678840"/>
    <lineage>
        <taxon>Bacteria</taxon>
        <taxon>Bacillati</taxon>
        <taxon>Chloroflexota</taxon>
        <taxon>Anaerolineae</taxon>
        <taxon>Anaerolineales</taxon>
        <taxon>Anaerolineaceae</taxon>
        <taxon>Flexilinea</taxon>
    </lineage>
</organism>
<evidence type="ECO:0000313" key="2">
    <source>
        <dbReference type="Proteomes" id="UP000053370"/>
    </source>
</evidence>
<sequence length="313" mass="35817">MITKTNWKGEQAVLLSTDTASAVILPKRGGKIASFYNKKENFEFLFQNPKFGYSDASIGDSFEDFEACGFDDAFPTLIAETVMIDGNPVHYPDHGEIWSAPFDLTMHEEEAVLNYQSNLLGYTYQKQFQLSDQTLHGSWRIENQSDIAFPYLWAFHCLSVYRKNMQILFPKGTEKIMNGLLSKRLGYPGAIYDFPEDTPLGIGYDFTRVPQPESESYEKYFVWGKVREGRIGYRFPNEQTAIQIQYDPQIFPYLGFWVTAGGFRGDYNCALEPMTSFYDSVANAEKSATLRFLNPGESIHFDIDITFLDTEND</sequence>
<accession>A0A0S7BRY4</accession>
<dbReference type="GO" id="GO:0003824">
    <property type="term" value="F:catalytic activity"/>
    <property type="evidence" value="ECO:0007669"/>
    <property type="project" value="InterPro"/>
</dbReference>
<dbReference type="Proteomes" id="UP000053370">
    <property type="component" value="Unassembled WGS sequence"/>
</dbReference>
<keyword evidence="2" id="KW-1185">Reference proteome</keyword>
<gene>
    <name evidence="1" type="ORF">ATC1_13111</name>
</gene>
<dbReference type="GO" id="GO:0005975">
    <property type="term" value="P:carbohydrate metabolic process"/>
    <property type="evidence" value="ECO:0007669"/>
    <property type="project" value="InterPro"/>
</dbReference>
<dbReference type="EMBL" id="DF968181">
    <property type="protein sequence ID" value="GAP40145.1"/>
    <property type="molecule type" value="Genomic_DNA"/>
</dbReference>